<comment type="caution">
    <text evidence="1">The sequence shown here is derived from an EMBL/GenBank/DDBJ whole genome shotgun (WGS) entry which is preliminary data.</text>
</comment>
<sequence>MTGADSVVCQERVHLIASLSEVSVVQRATLTPIQTNVTNGEEGLASLVVQFPHQVGHVGRCPRQPQHRERGRACVLVPGPLRLIGDALGLDRAHRLEHRIPGRLVPAEPVHPVECLHRAGCLHRQQRQPRRGIQLARRRDHVQRHTGLQQPRRHRLGFPRLLGHEPVLRGPLATQLANYSQRRLDEHRVPAVPDDEVVHRGDLLALRQPADFEERSTADLVETIHGSDHAVRRPDPA</sequence>
<protein>
    <submittedName>
        <fullName evidence="1">Uncharacterized protein</fullName>
    </submittedName>
</protein>
<organism evidence="1 2">
    <name type="scientific">Amycolatopsis taiwanensis</name>
    <dbReference type="NCBI Taxonomy" id="342230"/>
    <lineage>
        <taxon>Bacteria</taxon>
        <taxon>Bacillati</taxon>
        <taxon>Actinomycetota</taxon>
        <taxon>Actinomycetes</taxon>
        <taxon>Pseudonocardiales</taxon>
        <taxon>Pseudonocardiaceae</taxon>
        <taxon>Amycolatopsis</taxon>
    </lineage>
</organism>
<keyword evidence="2" id="KW-1185">Reference proteome</keyword>
<accession>A0A9W6R3Z8</accession>
<gene>
    <name evidence="1" type="ORF">Atai01_56830</name>
</gene>
<dbReference type="EMBL" id="BSTI01000014">
    <property type="protein sequence ID" value="GLY69064.1"/>
    <property type="molecule type" value="Genomic_DNA"/>
</dbReference>
<name>A0A9W6R3Z8_9PSEU</name>
<evidence type="ECO:0000313" key="2">
    <source>
        <dbReference type="Proteomes" id="UP001165136"/>
    </source>
</evidence>
<evidence type="ECO:0000313" key="1">
    <source>
        <dbReference type="EMBL" id="GLY69064.1"/>
    </source>
</evidence>
<dbReference type="Proteomes" id="UP001165136">
    <property type="component" value="Unassembled WGS sequence"/>
</dbReference>
<proteinExistence type="predicted"/>
<dbReference type="AlphaFoldDB" id="A0A9W6R3Z8"/>
<reference evidence="1" key="1">
    <citation type="submission" date="2023-03" db="EMBL/GenBank/DDBJ databases">
        <title>Amycolatopsis taiwanensis NBRC 103393.</title>
        <authorList>
            <person name="Ichikawa N."/>
            <person name="Sato H."/>
            <person name="Tonouchi N."/>
        </authorList>
    </citation>
    <scope>NUCLEOTIDE SEQUENCE</scope>
    <source>
        <strain evidence="1">NBRC 103393</strain>
    </source>
</reference>